<dbReference type="GO" id="GO:0006606">
    <property type="term" value="P:protein import into nucleus"/>
    <property type="evidence" value="ECO:0007669"/>
    <property type="project" value="TreeGrafter"/>
</dbReference>
<sequence length="324" mass="35631">MTSSETLQFDTQHEDMIHDAQLDYYGKRLATCSSDGTIHLFDVNGKQQKFLEALKEHSGPVWQVAWAHPKYGSVLASCSYDGTVLIWKETPGSGFSVIKKHDKHQASVNAIAWAPHELGPVLLCGSSDGKISLLTFTEEGVWDAQMIRGAHATGVNAVSWAPVIAAGALNQPGASQKTNLVRQFASGGCDNNVKIWAYSEDNKTYEVIQTLEAHRDWVRDVAYAPNIGLPRTYLATCSQDKNVYIWTQDATTGQNSGAQGGPAEWTRCQLSATPFPDVVWRVSWSMSGNVLAVSCGDNKITLWKENLKGEWERISEVNENGQRA</sequence>
<gene>
    <name evidence="12" type="primary">SEC13</name>
    <name evidence="12" type="ORF">GGI25_001161</name>
</gene>
<dbReference type="OrthoDB" id="364224at2759"/>
<dbReference type="PROSITE" id="PS50082">
    <property type="entry name" value="WD_REPEATS_2"/>
    <property type="match status" value="2"/>
</dbReference>
<evidence type="ECO:0000256" key="7">
    <source>
        <dbReference type="ARBA" id="ARBA00022927"/>
    </source>
</evidence>
<evidence type="ECO:0000256" key="3">
    <source>
        <dbReference type="ARBA" id="ARBA00022448"/>
    </source>
</evidence>
<evidence type="ECO:0000256" key="1">
    <source>
        <dbReference type="ARBA" id="ARBA00004567"/>
    </source>
</evidence>
<dbReference type="GO" id="GO:0005198">
    <property type="term" value="F:structural molecule activity"/>
    <property type="evidence" value="ECO:0007669"/>
    <property type="project" value="InterPro"/>
</dbReference>
<comment type="caution">
    <text evidence="12">The sequence shown here is derived from an EMBL/GenBank/DDBJ whole genome shotgun (WGS) entry which is preliminary data.</text>
</comment>
<dbReference type="GO" id="GO:0032527">
    <property type="term" value="P:protein exit from endoplasmic reticulum"/>
    <property type="evidence" value="ECO:0007669"/>
    <property type="project" value="TreeGrafter"/>
</dbReference>
<keyword evidence="9" id="KW-0906">Nuclear pore complex</keyword>
<keyword evidence="7" id="KW-0653">Protein transport</keyword>
<dbReference type="Proteomes" id="UP001151518">
    <property type="component" value="Unassembled WGS sequence"/>
</dbReference>
<keyword evidence="5" id="KW-0677">Repeat</keyword>
<evidence type="ECO:0000256" key="6">
    <source>
        <dbReference type="ARBA" id="ARBA00022816"/>
    </source>
</evidence>
<comment type="subcellular location">
    <subcellularLocation>
        <location evidence="1">Nucleus</location>
        <location evidence="1">Nuclear pore complex</location>
    </subcellularLocation>
</comment>
<dbReference type="PANTHER" id="PTHR11024">
    <property type="entry name" value="NUCLEAR PORE COMPLEX PROTEIN SEC13 / SEH1 FAMILY MEMBER"/>
    <property type="match status" value="1"/>
</dbReference>
<dbReference type="Gene3D" id="2.130.10.10">
    <property type="entry name" value="YVTN repeat-like/Quinoprotein amine dehydrogenase"/>
    <property type="match status" value="1"/>
</dbReference>
<dbReference type="FunFam" id="2.130.10.10:FF:000017">
    <property type="entry name" value="SEC13 homolog (S. cerevisiae)"/>
    <property type="match status" value="1"/>
</dbReference>
<dbReference type="SUPFAM" id="SSF50978">
    <property type="entry name" value="WD40 repeat-like"/>
    <property type="match status" value="1"/>
</dbReference>
<dbReference type="GO" id="GO:0090114">
    <property type="term" value="P:COPII-coated vesicle budding"/>
    <property type="evidence" value="ECO:0007669"/>
    <property type="project" value="TreeGrafter"/>
</dbReference>
<keyword evidence="6" id="KW-0509">mRNA transport</keyword>
<dbReference type="Pfam" id="PF00400">
    <property type="entry name" value="WD40"/>
    <property type="match status" value="5"/>
</dbReference>
<dbReference type="InterPro" id="IPR036322">
    <property type="entry name" value="WD40_repeat_dom_sf"/>
</dbReference>
<dbReference type="GO" id="GO:0030127">
    <property type="term" value="C:COPII vesicle coat"/>
    <property type="evidence" value="ECO:0007669"/>
    <property type="project" value="TreeGrafter"/>
</dbReference>
<dbReference type="GO" id="GO:0032008">
    <property type="term" value="P:positive regulation of TOR signaling"/>
    <property type="evidence" value="ECO:0007669"/>
    <property type="project" value="TreeGrafter"/>
</dbReference>
<keyword evidence="3" id="KW-0813">Transport</keyword>
<feature type="repeat" description="WD" evidence="11">
    <location>
        <begin position="54"/>
        <end position="88"/>
    </location>
</feature>
<evidence type="ECO:0000313" key="12">
    <source>
        <dbReference type="EMBL" id="KAJ2679972.1"/>
    </source>
</evidence>
<dbReference type="PROSITE" id="PS50294">
    <property type="entry name" value="WD_REPEATS_REGION"/>
    <property type="match status" value="2"/>
</dbReference>
<evidence type="ECO:0000256" key="4">
    <source>
        <dbReference type="ARBA" id="ARBA00022574"/>
    </source>
</evidence>
<accession>A0A9W8GBL1</accession>
<protein>
    <submittedName>
        <fullName evidence="12">GTPase-activating protein S13</fullName>
    </submittedName>
</protein>
<evidence type="ECO:0000256" key="9">
    <source>
        <dbReference type="ARBA" id="ARBA00023132"/>
    </source>
</evidence>
<evidence type="ECO:0000256" key="10">
    <source>
        <dbReference type="ARBA" id="ARBA00023242"/>
    </source>
</evidence>
<keyword evidence="4 11" id="KW-0853">WD repeat</keyword>
<evidence type="ECO:0000256" key="5">
    <source>
        <dbReference type="ARBA" id="ARBA00022737"/>
    </source>
</evidence>
<proteinExistence type="inferred from homology"/>
<dbReference type="PANTHER" id="PTHR11024:SF2">
    <property type="entry name" value="PROTEIN SEC13 HOMOLOG"/>
    <property type="match status" value="1"/>
</dbReference>
<feature type="repeat" description="WD" evidence="11">
    <location>
        <begin position="211"/>
        <end position="246"/>
    </location>
</feature>
<keyword evidence="8" id="KW-0811">Translocation</keyword>
<dbReference type="SMART" id="SM00320">
    <property type="entry name" value="WD40"/>
    <property type="match status" value="6"/>
</dbReference>
<dbReference type="EMBL" id="JANBTW010000008">
    <property type="protein sequence ID" value="KAJ2679972.1"/>
    <property type="molecule type" value="Genomic_DNA"/>
</dbReference>
<dbReference type="InterPro" id="IPR015943">
    <property type="entry name" value="WD40/YVTN_repeat-like_dom_sf"/>
</dbReference>
<keyword evidence="10" id="KW-0539">Nucleus</keyword>
<dbReference type="GO" id="GO:0031080">
    <property type="term" value="C:nuclear pore outer ring"/>
    <property type="evidence" value="ECO:0007669"/>
    <property type="project" value="TreeGrafter"/>
</dbReference>
<evidence type="ECO:0000256" key="2">
    <source>
        <dbReference type="ARBA" id="ARBA00010102"/>
    </source>
</evidence>
<dbReference type="AlphaFoldDB" id="A0A9W8GBL1"/>
<reference evidence="12" key="1">
    <citation type="submission" date="2022-07" db="EMBL/GenBank/DDBJ databases">
        <title>Phylogenomic reconstructions and comparative analyses of Kickxellomycotina fungi.</title>
        <authorList>
            <person name="Reynolds N.K."/>
            <person name="Stajich J.E."/>
            <person name="Barry K."/>
            <person name="Grigoriev I.V."/>
            <person name="Crous P."/>
            <person name="Smith M.E."/>
        </authorList>
    </citation>
    <scope>NUCLEOTIDE SEQUENCE</scope>
    <source>
        <strain evidence="12">NRRL 3115</strain>
    </source>
</reference>
<dbReference type="InterPro" id="IPR037363">
    <property type="entry name" value="Sec13/Seh1_fam"/>
</dbReference>
<comment type="similarity">
    <text evidence="2">Belongs to the WD repeat SEC13 family.</text>
</comment>
<evidence type="ECO:0000313" key="13">
    <source>
        <dbReference type="Proteomes" id="UP001151518"/>
    </source>
</evidence>
<name>A0A9W8GBL1_9FUNG</name>
<evidence type="ECO:0000256" key="8">
    <source>
        <dbReference type="ARBA" id="ARBA00023010"/>
    </source>
</evidence>
<organism evidence="12 13">
    <name type="scientific">Coemansia spiralis</name>
    <dbReference type="NCBI Taxonomy" id="417178"/>
    <lineage>
        <taxon>Eukaryota</taxon>
        <taxon>Fungi</taxon>
        <taxon>Fungi incertae sedis</taxon>
        <taxon>Zoopagomycota</taxon>
        <taxon>Kickxellomycotina</taxon>
        <taxon>Kickxellomycetes</taxon>
        <taxon>Kickxellales</taxon>
        <taxon>Kickxellaceae</taxon>
        <taxon>Coemansia</taxon>
    </lineage>
</organism>
<dbReference type="InterPro" id="IPR001680">
    <property type="entry name" value="WD40_rpt"/>
</dbReference>
<evidence type="ECO:0000256" key="11">
    <source>
        <dbReference type="PROSITE-ProRule" id="PRU00221"/>
    </source>
</evidence>
<dbReference type="GO" id="GO:0051028">
    <property type="term" value="P:mRNA transport"/>
    <property type="evidence" value="ECO:0007669"/>
    <property type="project" value="UniProtKB-KW"/>
</dbReference>